<dbReference type="InterPro" id="IPR026328">
    <property type="entry name" value="FmdE"/>
</dbReference>
<dbReference type="PIRSF" id="PIRSF006578">
    <property type="entry name" value="FwdE"/>
    <property type="match status" value="1"/>
</dbReference>
<dbReference type="Proteomes" id="UP001464378">
    <property type="component" value="Unassembled WGS sequence"/>
</dbReference>
<gene>
    <name evidence="6" type="ORF">WMO64_00265</name>
</gene>
<evidence type="ECO:0000259" key="5">
    <source>
        <dbReference type="Pfam" id="PF02663"/>
    </source>
</evidence>
<dbReference type="PANTHER" id="PTHR39418">
    <property type="entry name" value="DEHYDROGENASE-RELATED"/>
    <property type="match status" value="1"/>
</dbReference>
<dbReference type="InterPro" id="IPR053194">
    <property type="entry name" value="tRNA_methyltr_O"/>
</dbReference>
<evidence type="ECO:0000256" key="2">
    <source>
        <dbReference type="ARBA" id="ARBA00022771"/>
    </source>
</evidence>
<reference evidence="6 7" key="1">
    <citation type="submission" date="2024-03" db="EMBL/GenBank/DDBJ databases">
        <title>Human intestinal bacterial collection.</title>
        <authorList>
            <person name="Pauvert C."/>
            <person name="Hitch T.C.A."/>
            <person name="Clavel T."/>
        </authorList>
    </citation>
    <scope>NUCLEOTIDE SEQUENCE [LARGE SCALE GENOMIC DNA]</scope>
    <source>
        <strain evidence="6 7">CLA-AP-H29</strain>
    </source>
</reference>
<dbReference type="InterPro" id="IPR037278">
    <property type="entry name" value="ARFGAP/RecO"/>
</dbReference>
<dbReference type="InterPro" id="IPR003814">
    <property type="entry name" value="FmdEsu_dom"/>
</dbReference>
<name>A0ABV1E4U4_9FIRM</name>
<evidence type="ECO:0000256" key="1">
    <source>
        <dbReference type="ARBA" id="ARBA00022723"/>
    </source>
</evidence>
<feature type="domain" description="Zinc finger DksA/TraR C4-type" evidence="4">
    <location>
        <begin position="136"/>
        <end position="173"/>
    </location>
</feature>
<keyword evidence="1" id="KW-0479">Metal-binding</keyword>
<dbReference type="Gene3D" id="3.30.1330.130">
    <property type="match status" value="1"/>
</dbReference>
<dbReference type="SUPFAM" id="SSF57863">
    <property type="entry name" value="ArfGap/RecO-like zinc finger"/>
    <property type="match status" value="1"/>
</dbReference>
<protein>
    <submittedName>
        <fullName evidence="6">FmdE family protein</fullName>
    </submittedName>
</protein>
<evidence type="ECO:0000259" key="4">
    <source>
        <dbReference type="Pfam" id="PF01258"/>
    </source>
</evidence>
<comment type="caution">
    <text evidence="6">The sequence shown here is derived from an EMBL/GenBank/DDBJ whole genome shotgun (WGS) entry which is preliminary data.</text>
</comment>
<organism evidence="6 7">
    <name type="scientific">Pseudoflavonifractor intestinihominis</name>
    <dbReference type="NCBI Taxonomy" id="3133171"/>
    <lineage>
        <taxon>Bacteria</taxon>
        <taxon>Bacillati</taxon>
        <taxon>Bacillota</taxon>
        <taxon>Clostridia</taxon>
        <taxon>Eubacteriales</taxon>
        <taxon>Oscillospiraceae</taxon>
        <taxon>Pseudoflavonifractor</taxon>
    </lineage>
</organism>
<dbReference type="Pfam" id="PF01258">
    <property type="entry name" value="zf-dskA_traR"/>
    <property type="match status" value="1"/>
</dbReference>
<evidence type="ECO:0000313" key="6">
    <source>
        <dbReference type="EMBL" id="MEQ2441899.1"/>
    </source>
</evidence>
<proteinExistence type="predicted"/>
<dbReference type="EMBL" id="JBBMFK010000001">
    <property type="protein sequence ID" value="MEQ2441899.1"/>
    <property type="molecule type" value="Genomic_DNA"/>
</dbReference>
<evidence type="ECO:0000256" key="3">
    <source>
        <dbReference type="ARBA" id="ARBA00022833"/>
    </source>
</evidence>
<dbReference type="SUPFAM" id="SSF143555">
    <property type="entry name" value="FwdE-like"/>
    <property type="match status" value="1"/>
</dbReference>
<dbReference type="PANTHER" id="PTHR39418:SF1">
    <property type="entry name" value="DEHYDROGENASE"/>
    <property type="match status" value="1"/>
</dbReference>
<dbReference type="InterPro" id="IPR000962">
    <property type="entry name" value="Znf_DskA_TraR"/>
</dbReference>
<dbReference type="Pfam" id="PF02663">
    <property type="entry name" value="FmdE"/>
    <property type="match status" value="1"/>
</dbReference>
<keyword evidence="2" id="KW-0863">Zinc-finger</keyword>
<feature type="domain" description="Formylmethanofuran dehydrogenase subunit E" evidence="5">
    <location>
        <begin position="12"/>
        <end position="112"/>
    </location>
</feature>
<keyword evidence="3" id="KW-0862">Zinc</keyword>
<keyword evidence="7" id="KW-1185">Reference proteome</keyword>
<accession>A0ABV1E4U4</accession>
<dbReference type="RefSeq" id="WP_349230623.1">
    <property type="nucleotide sequence ID" value="NZ_JBBMFK010000001.1"/>
</dbReference>
<evidence type="ECO:0000313" key="7">
    <source>
        <dbReference type="Proteomes" id="UP001464378"/>
    </source>
</evidence>
<sequence length="175" mass="19335">MNEALWNKCAEFHGHKCPGLATGFRVATEAMAKLGLDAPEADEELVCVTENDTCAVDAVQVITGCTMGKGNLIYRGTGKMVFTFYCRKSGRGLRVAVKPGDRTMDRPARQNWLLTAPVEEVLSFSEPTRPVPEKARIFGNVTCAQCGETIPEHKARLHQGQLLCLDCFQPYDRGW</sequence>